<evidence type="ECO:0000313" key="5">
    <source>
        <dbReference type="WBParaSite" id="GPUH_0000810901-mRNA-1"/>
    </source>
</evidence>
<sequence length="75" mass="9181">MFWRFCTIYSFFFLQTVEEYRNVWKNEVIEWFGALNKIEGAEWLIVFDSVNAREKKNRGALIERIKSDFSKYTNR</sequence>
<protein>
    <submittedName>
        <fullName evidence="5">PH domain-containing protein</fullName>
    </submittedName>
</protein>
<reference evidence="5" key="1">
    <citation type="submission" date="2016-06" db="UniProtKB">
        <authorList>
            <consortium name="WormBaseParasite"/>
        </authorList>
    </citation>
    <scope>IDENTIFICATION</scope>
</reference>
<name>A0A183DHA9_9BILA</name>
<dbReference type="Pfam" id="PF23036">
    <property type="entry name" value="TRAPPC10_1st"/>
    <property type="match status" value="1"/>
</dbReference>
<gene>
    <name evidence="3" type="ORF">GPUH_LOCUS8099</name>
</gene>
<evidence type="ECO:0000259" key="2">
    <source>
        <dbReference type="Pfam" id="PF23036"/>
    </source>
</evidence>
<evidence type="ECO:0000256" key="1">
    <source>
        <dbReference type="SAM" id="SignalP"/>
    </source>
</evidence>
<evidence type="ECO:0000313" key="3">
    <source>
        <dbReference type="EMBL" id="VDK60796.1"/>
    </source>
</evidence>
<dbReference type="AlphaFoldDB" id="A0A183DHA9"/>
<dbReference type="WBParaSite" id="GPUH_0000810901-mRNA-1">
    <property type="protein sequence ID" value="GPUH_0000810901-mRNA-1"/>
    <property type="gene ID" value="GPUH_0000810901"/>
</dbReference>
<reference evidence="3 4" key="2">
    <citation type="submission" date="2018-11" db="EMBL/GenBank/DDBJ databases">
        <authorList>
            <consortium name="Pathogen Informatics"/>
        </authorList>
    </citation>
    <scope>NUCLEOTIDE SEQUENCE [LARGE SCALE GENOMIC DNA]</scope>
</reference>
<keyword evidence="4" id="KW-1185">Reference proteome</keyword>
<evidence type="ECO:0000313" key="4">
    <source>
        <dbReference type="Proteomes" id="UP000271098"/>
    </source>
</evidence>
<organism evidence="5">
    <name type="scientific">Gongylonema pulchrum</name>
    <dbReference type="NCBI Taxonomy" id="637853"/>
    <lineage>
        <taxon>Eukaryota</taxon>
        <taxon>Metazoa</taxon>
        <taxon>Ecdysozoa</taxon>
        <taxon>Nematoda</taxon>
        <taxon>Chromadorea</taxon>
        <taxon>Rhabditida</taxon>
        <taxon>Spirurina</taxon>
        <taxon>Spiruromorpha</taxon>
        <taxon>Spiruroidea</taxon>
        <taxon>Gongylonematidae</taxon>
        <taxon>Gongylonema</taxon>
    </lineage>
</organism>
<dbReference type="EMBL" id="UYRT01022729">
    <property type="protein sequence ID" value="VDK60796.1"/>
    <property type="molecule type" value="Genomic_DNA"/>
</dbReference>
<feature type="signal peptide" evidence="1">
    <location>
        <begin position="1"/>
        <end position="19"/>
    </location>
</feature>
<dbReference type="Proteomes" id="UP000271098">
    <property type="component" value="Unassembled WGS sequence"/>
</dbReference>
<keyword evidence="1" id="KW-0732">Signal</keyword>
<feature type="chain" id="PRO_5043138711" evidence="1">
    <location>
        <begin position="20"/>
        <end position="75"/>
    </location>
</feature>
<proteinExistence type="predicted"/>
<dbReference type="InterPro" id="IPR056913">
    <property type="entry name" value="TRAPPC10/Trs130_N"/>
</dbReference>
<feature type="domain" description="TRAPPC10/Trs130 N-terminal" evidence="2">
    <location>
        <begin position="16"/>
        <end position="74"/>
    </location>
</feature>
<accession>A0A183DHA9</accession>
<dbReference type="OrthoDB" id="10256906at2759"/>